<accession>A0A4R3PQK5</accession>
<reference evidence="2 3" key="1">
    <citation type="submission" date="2019-03" db="EMBL/GenBank/DDBJ databases">
        <title>Genomic Encyclopedia of Type Strains, Phase IV (KMG-V): Genome sequencing to study the core and pangenomes of soil and plant-associated prokaryotes.</title>
        <authorList>
            <person name="Whitman W."/>
        </authorList>
    </citation>
    <scope>NUCLEOTIDE SEQUENCE [LARGE SCALE GENOMIC DNA]</scope>
    <source>
        <strain evidence="2 3">Hc14</strain>
    </source>
</reference>
<dbReference type="PANTHER" id="PTHR48079">
    <property type="entry name" value="PROTEIN YEEZ"/>
    <property type="match status" value="1"/>
</dbReference>
<dbReference type="Pfam" id="PF01370">
    <property type="entry name" value="Epimerase"/>
    <property type="match status" value="1"/>
</dbReference>
<dbReference type="Gene3D" id="3.40.50.720">
    <property type="entry name" value="NAD(P)-binding Rossmann-like Domain"/>
    <property type="match status" value="1"/>
</dbReference>
<comment type="caution">
    <text evidence="2">The sequence shown here is derived from an EMBL/GenBank/DDBJ whole genome shotgun (WGS) entry which is preliminary data.</text>
</comment>
<evidence type="ECO:0000313" key="2">
    <source>
        <dbReference type="EMBL" id="TCU02116.1"/>
    </source>
</evidence>
<dbReference type="AlphaFoldDB" id="A0A4R3PQK5"/>
<dbReference type="Proteomes" id="UP000294576">
    <property type="component" value="Unassembled WGS sequence"/>
</dbReference>
<dbReference type="InterPro" id="IPR001509">
    <property type="entry name" value="Epimerase_deHydtase"/>
</dbReference>
<name>A0A4R3PQK5_RHISU</name>
<evidence type="ECO:0000259" key="1">
    <source>
        <dbReference type="Pfam" id="PF01370"/>
    </source>
</evidence>
<dbReference type="GO" id="GO:0004029">
    <property type="term" value="F:aldehyde dehydrogenase (NAD+) activity"/>
    <property type="evidence" value="ECO:0007669"/>
    <property type="project" value="TreeGrafter"/>
</dbReference>
<sequence>MKIFVAGATGAVGLPLVRALRTLGHEVAGMTRRGPGVDRLREVGASASTADAFDRQAVHDAIAGTAPDVVIDQLTYLPADPADIIKAMPKDTQLHKEGGANLLAAAEELGIARYIMQSSGFFLEAPSEQLADETAQLRDDAPGPIGESTRVIRAYEEEVLGSTALQGIVLRYGFFYGPGTWYRPDGAIAEQVRKGEAAIIGDGAAVWSFVPYRRRGGSDRGSDHR</sequence>
<protein>
    <submittedName>
        <fullName evidence="2">NAD-dependent epimerase/dehydratase family protein</fullName>
    </submittedName>
</protein>
<feature type="domain" description="NAD-dependent epimerase/dehydratase" evidence="1">
    <location>
        <begin position="3"/>
        <end position="210"/>
    </location>
</feature>
<dbReference type="SUPFAM" id="SSF51735">
    <property type="entry name" value="NAD(P)-binding Rossmann-fold domains"/>
    <property type="match status" value="1"/>
</dbReference>
<dbReference type="PANTHER" id="PTHR48079:SF6">
    <property type="entry name" value="NAD(P)-BINDING DOMAIN-CONTAINING PROTEIN-RELATED"/>
    <property type="match status" value="1"/>
</dbReference>
<dbReference type="EMBL" id="SMBH01000064">
    <property type="protein sequence ID" value="TCU02116.1"/>
    <property type="molecule type" value="Genomic_DNA"/>
</dbReference>
<proteinExistence type="predicted"/>
<gene>
    <name evidence="2" type="ORF">EV132_1645</name>
</gene>
<evidence type="ECO:0000313" key="3">
    <source>
        <dbReference type="Proteomes" id="UP000294576"/>
    </source>
</evidence>
<dbReference type="InterPro" id="IPR051783">
    <property type="entry name" value="NAD(P)-dependent_oxidoreduct"/>
</dbReference>
<dbReference type="GO" id="GO:0005737">
    <property type="term" value="C:cytoplasm"/>
    <property type="evidence" value="ECO:0007669"/>
    <property type="project" value="TreeGrafter"/>
</dbReference>
<dbReference type="InterPro" id="IPR036291">
    <property type="entry name" value="NAD(P)-bd_dom_sf"/>
</dbReference>
<organism evidence="2 3">
    <name type="scientific">Rhizobium sullae</name>
    <name type="common">Rhizobium hedysari</name>
    <dbReference type="NCBI Taxonomy" id="50338"/>
    <lineage>
        <taxon>Bacteria</taxon>
        <taxon>Pseudomonadati</taxon>
        <taxon>Pseudomonadota</taxon>
        <taxon>Alphaproteobacteria</taxon>
        <taxon>Hyphomicrobiales</taxon>
        <taxon>Rhizobiaceae</taxon>
        <taxon>Rhizobium/Agrobacterium group</taxon>
        <taxon>Rhizobium</taxon>
    </lineage>
</organism>